<name>A0A7D9LXW9_PARCT</name>
<keyword evidence="6" id="KW-1185">Reference proteome</keyword>
<organism evidence="5 6">
    <name type="scientific">Paramuricea clavata</name>
    <name type="common">Red gorgonian</name>
    <name type="synonym">Violescent sea-whip</name>
    <dbReference type="NCBI Taxonomy" id="317549"/>
    <lineage>
        <taxon>Eukaryota</taxon>
        <taxon>Metazoa</taxon>
        <taxon>Cnidaria</taxon>
        <taxon>Anthozoa</taxon>
        <taxon>Octocorallia</taxon>
        <taxon>Malacalcyonacea</taxon>
        <taxon>Plexauridae</taxon>
        <taxon>Paramuricea</taxon>
    </lineage>
</organism>
<evidence type="ECO:0000256" key="1">
    <source>
        <dbReference type="ARBA" id="ARBA00004141"/>
    </source>
</evidence>
<feature type="non-terminal residue" evidence="5">
    <location>
        <position position="58"/>
    </location>
</feature>
<evidence type="ECO:0000256" key="4">
    <source>
        <dbReference type="ARBA" id="ARBA00023136"/>
    </source>
</evidence>
<feature type="non-terminal residue" evidence="5">
    <location>
        <position position="1"/>
    </location>
</feature>
<keyword evidence="3" id="KW-1133">Transmembrane helix</keyword>
<dbReference type="PANTHER" id="PTHR43184">
    <property type="entry name" value="MAJOR FACILITATOR SUPERFAMILY TRANSPORTER 16, ISOFORM B"/>
    <property type="match status" value="1"/>
</dbReference>
<protein>
    <submittedName>
        <fullName evidence="5">Sugar phosphate exchanger 2-like</fullName>
    </submittedName>
</protein>
<gene>
    <name evidence="5" type="ORF">PACLA_8A089488</name>
</gene>
<comment type="caution">
    <text evidence="5">The sequence shown here is derived from an EMBL/GenBank/DDBJ whole genome shotgun (WGS) entry which is preliminary data.</text>
</comment>
<dbReference type="GO" id="GO:0016020">
    <property type="term" value="C:membrane"/>
    <property type="evidence" value="ECO:0007669"/>
    <property type="project" value="UniProtKB-SubCell"/>
</dbReference>
<accession>A0A7D9LXW9</accession>
<dbReference type="PANTHER" id="PTHR43184:SF12">
    <property type="entry name" value="SUGAR PHOSPHATE EXCHANGER 3"/>
    <property type="match status" value="1"/>
</dbReference>
<proteinExistence type="predicted"/>
<evidence type="ECO:0000256" key="3">
    <source>
        <dbReference type="ARBA" id="ARBA00022989"/>
    </source>
</evidence>
<dbReference type="InterPro" id="IPR036259">
    <property type="entry name" value="MFS_trans_sf"/>
</dbReference>
<sequence length="58" mass="5931">GTQKALRGDTKAMAVTAIIDGTGSLGAALGPLLTSFLSSNSWNDVFYMLITANTLAAL</sequence>
<dbReference type="AlphaFoldDB" id="A0A7D9LXW9"/>
<evidence type="ECO:0000313" key="5">
    <source>
        <dbReference type="EMBL" id="CAB4040828.1"/>
    </source>
</evidence>
<dbReference type="Gene3D" id="1.20.1250.20">
    <property type="entry name" value="MFS general substrate transporter like domains"/>
    <property type="match status" value="1"/>
</dbReference>
<keyword evidence="2" id="KW-0812">Transmembrane</keyword>
<dbReference type="Proteomes" id="UP001152795">
    <property type="component" value="Unassembled WGS sequence"/>
</dbReference>
<keyword evidence="4" id="KW-0472">Membrane</keyword>
<evidence type="ECO:0000313" key="6">
    <source>
        <dbReference type="Proteomes" id="UP001152795"/>
    </source>
</evidence>
<reference evidence="5" key="1">
    <citation type="submission" date="2020-04" db="EMBL/GenBank/DDBJ databases">
        <authorList>
            <person name="Alioto T."/>
            <person name="Alioto T."/>
            <person name="Gomez Garrido J."/>
        </authorList>
    </citation>
    <scope>NUCLEOTIDE SEQUENCE</scope>
    <source>
        <strain evidence="5">A484AB</strain>
    </source>
</reference>
<evidence type="ECO:0000256" key="2">
    <source>
        <dbReference type="ARBA" id="ARBA00022692"/>
    </source>
</evidence>
<comment type="subcellular location">
    <subcellularLocation>
        <location evidence="1">Membrane</location>
        <topology evidence="1">Multi-pass membrane protein</topology>
    </subcellularLocation>
</comment>
<dbReference type="OrthoDB" id="3639251at2759"/>
<dbReference type="EMBL" id="CACRXK020027308">
    <property type="protein sequence ID" value="CAB4040828.1"/>
    <property type="molecule type" value="Genomic_DNA"/>
</dbReference>